<evidence type="ECO:0000259" key="10">
    <source>
        <dbReference type="PROSITE" id="PS51831"/>
    </source>
</evidence>
<keyword evidence="1 7" id="KW-0808">Transferase</keyword>
<comment type="domain">
    <text evidence="7">Has four distinct domains: an N-terminal nucleotidyltransferase (NT) domain responsible for UTase activity, a central HD domain that encodes UR activity, and two C-terminal ACT domains that seem to have a role in glutamine sensing.</text>
</comment>
<evidence type="ECO:0000256" key="1">
    <source>
        <dbReference type="ARBA" id="ARBA00022679"/>
    </source>
</evidence>
<dbReference type="GO" id="GO:0008081">
    <property type="term" value="F:phosphoric diester hydrolase activity"/>
    <property type="evidence" value="ECO:0007669"/>
    <property type="project" value="UniProtKB-UniRule"/>
</dbReference>
<dbReference type="SUPFAM" id="SSF81593">
    <property type="entry name" value="Nucleotidyltransferase substrate binding subunit/domain"/>
    <property type="match status" value="1"/>
</dbReference>
<dbReference type="Gene3D" id="3.30.460.10">
    <property type="entry name" value="Beta Polymerase, domain 2"/>
    <property type="match status" value="1"/>
</dbReference>
<keyword evidence="5 7" id="KW-0460">Magnesium</keyword>
<keyword evidence="2 7" id="KW-0548">Nucleotidyltransferase</keyword>
<dbReference type="SMART" id="SM00471">
    <property type="entry name" value="HDc"/>
    <property type="match status" value="1"/>
</dbReference>
<evidence type="ECO:0000256" key="2">
    <source>
        <dbReference type="ARBA" id="ARBA00022695"/>
    </source>
</evidence>
<dbReference type="CDD" id="cd05401">
    <property type="entry name" value="NT_GlnE_GlnD_like"/>
    <property type="match status" value="1"/>
</dbReference>
<dbReference type="Proteomes" id="UP000234752">
    <property type="component" value="Chromosome eg_1"/>
</dbReference>
<dbReference type="InterPro" id="IPR002912">
    <property type="entry name" value="ACT_dom"/>
</dbReference>
<dbReference type="InterPro" id="IPR045865">
    <property type="entry name" value="ACT-like_dom_sf"/>
</dbReference>
<dbReference type="EC" id="2.7.7.59" evidence="7"/>
<feature type="domain" description="ACT" evidence="9">
    <location>
        <begin position="769"/>
        <end position="848"/>
    </location>
</feature>
<dbReference type="PIRSF" id="PIRSF006288">
    <property type="entry name" value="PII_uridyltransf"/>
    <property type="match status" value="1"/>
</dbReference>
<dbReference type="PROSITE" id="PS51831">
    <property type="entry name" value="HD"/>
    <property type="match status" value="1"/>
</dbReference>
<keyword evidence="3" id="KW-0677">Repeat</keyword>
<dbReference type="GO" id="GO:0006808">
    <property type="term" value="P:regulation of nitrogen utilization"/>
    <property type="evidence" value="ECO:0007669"/>
    <property type="project" value="UniProtKB-UniRule"/>
</dbReference>
<evidence type="ECO:0000256" key="6">
    <source>
        <dbReference type="ARBA" id="ARBA00023268"/>
    </source>
</evidence>
<dbReference type="NCBIfam" id="TIGR01693">
    <property type="entry name" value="UTase_glnD"/>
    <property type="match status" value="1"/>
</dbReference>
<evidence type="ECO:0000259" key="9">
    <source>
        <dbReference type="PROSITE" id="PS51671"/>
    </source>
</evidence>
<comment type="catalytic activity">
    <reaction evidence="7">
        <text>[protein-PII]-L-tyrosine + UTP = [protein-PII]-uridylyl-L-tyrosine + diphosphate</text>
        <dbReference type="Rhea" id="RHEA:13673"/>
        <dbReference type="Rhea" id="RHEA-COMP:12147"/>
        <dbReference type="Rhea" id="RHEA-COMP:12148"/>
        <dbReference type="ChEBI" id="CHEBI:33019"/>
        <dbReference type="ChEBI" id="CHEBI:46398"/>
        <dbReference type="ChEBI" id="CHEBI:46858"/>
        <dbReference type="ChEBI" id="CHEBI:90602"/>
        <dbReference type="EC" id="2.7.7.59"/>
    </reaction>
</comment>
<dbReference type="SUPFAM" id="SSF55021">
    <property type="entry name" value="ACT-like"/>
    <property type="match status" value="2"/>
</dbReference>
<dbReference type="HAMAP" id="MF_00277">
    <property type="entry name" value="PII_uridylyl_transf"/>
    <property type="match status" value="1"/>
</dbReference>
<dbReference type="KEGG" id="ncb:C0V82_12190"/>
<accession>A0A2K9NFA5</accession>
<dbReference type="InterPro" id="IPR003607">
    <property type="entry name" value="HD/PDEase_dom"/>
</dbReference>
<dbReference type="EC" id="3.1.4.-" evidence="7"/>
<dbReference type="CDD" id="cd00077">
    <property type="entry name" value="HDc"/>
    <property type="match status" value="1"/>
</dbReference>
<dbReference type="SUPFAM" id="SSF81301">
    <property type="entry name" value="Nucleotidyltransferase"/>
    <property type="match status" value="1"/>
</dbReference>
<dbReference type="CDD" id="cd04899">
    <property type="entry name" value="ACT_ACR-UUR-like_2"/>
    <property type="match status" value="1"/>
</dbReference>
<dbReference type="AlphaFoldDB" id="A0A2K9NFA5"/>
<feature type="region of interest" description="Disordered" evidence="8">
    <location>
        <begin position="1"/>
        <end position="52"/>
    </location>
</feature>
<evidence type="ECO:0000256" key="3">
    <source>
        <dbReference type="ARBA" id="ARBA00022737"/>
    </source>
</evidence>
<dbReference type="InterPro" id="IPR043519">
    <property type="entry name" value="NT_sf"/>
</dbReference>
<evidence type="ECO:0000313" key="12">
    <source>
        <dbReference type="Proteomes" id="UP000234752"/>
    </source>
</evidence>
<evidence type="ECO:0000256" key="7">
    <source>
        <dbReference type="HAMAP-Rule" id="MF_00277"/>
    </source>
</evidence>
<keyword evidence="12" id="KW-1185">Reference proteome</keyword>
<dbReference type="OrthoDB" id="9758038at2"/>
<dbReference type="InterPro" id="IPR010043">
    <property type="entry name" value="UTase/UR"/>
</dbReference>
<dbReference type="PANTHER" id="PTHR47320:SF1">
    <property type="entry name" value="BIFUNCTIONAL URIDYLYLTRANSFERASE_URIDYLYL-REMOVING ENZYME"/>
    <property type="match status" value="1"/>
</dbReference>
<dbReference type="GO" id="GO:0008773">
    <property type="term" value="F:[protein-PII] uridylyltransferase activity"/>
    <property type="evidence" value="ECO:0007669"/>
    <property type="project" value="UniProtKB-UniRule"/>
</dbReference>
<feature type="region of interest" description="Uridylyltransferase" evidence="7">
    <location>
        <begin position="1"/>
        <end position="409"/>
    </location>
</feature>
<dbReference type="SUPFAM" id="SSF81891">
    <property type="entry name" value="Poly A polymerase C-terminal region-like"/>
    <property type="match status" value="1"/>
</dbReference>
<dbReference type="Pfam" id="PF08335">
    <property type="entry name" value="GlnD_UR_UTase"/>
    <property type="match status" value="1"/>
</dbReference>
<evidence type="ECO:0000256" key="8">
    <source>
        <dbReference type="SAM" id="MobiDB-lite"/>
    </source>
</evidence>
<dbReference type="PROSITE" id="PS51671">
    <property type="entry name" value="ACT"/>
    <property type="match status" value="2"/>
</dbReference>
<dbReference type="Pfam" id="PF24931">
    <property type="entry name" value="ACT_ACR9_3rd"/>
    <property type="match status" value="1"/>
</dbReference>
<dbReference type="Gene3D" id="3.30.70.260">
    <property type="match status" value="1"/>
</dbReference>
<proteinExistence type="inferred from homology"/>
<dbReference type="InterPro" id="IPR006674">
    <property type="entry name" value="HD_domain"/>
</dbReference>
<dbReference type="CDD" id="cd04900">
    <property type="entry name" value="ACT_UUR-like_1"/>
    <property type="match status" value="1"/>
</dbReference>
<evidence type="ECO:0000313" key="11">
    <source>
        <dbReference type="EMBL" id="AUN30915.1"/>
    </source>
</evidence>
<dbReference type="Pfam" id="PF01966">
    <property type="entry name" value="HD"/>
    <property type="match status" value="1"/>
</dbReference>
<dbReference type="PANTHER" id="PTHR47320">
    <property type="entry name" value="BIFUNCTIONAL URIDYLYLTRANSFERASE/URIDYLYL-REMOVING ENZYME"/>
    <property type="match status" value="1"/>
</dbReference>
<dbReference type="Gene3D" id="1.10.3090.10">
    <property type="entry name" value="cca-adding enzyme, domain 2"/>
    <property type="match status" value="1"/>
</dbReference>
<gene>
    <name evidence="7" type="primary">glnD</name>
    <name evidence="11" type="ORF">C0V82_12190</name>
</gene>
<dbReference type="NCBIfam" id="NF003467">
    <property type="entry name" value="PRK05092.1"/>
    <property type="match status" value="1"/>
</dbReference>
<evidence type="ECO:0000256" key="4">
    <source>
        <dbReference type="ARBA" id="ARBA00022801"/>
    </source>
</evidence>
<reference evidence="11 12" key="1">
    <citation type="submission" date="2017-12" db="EMBL/GenBank/DDBJ databases">
        <title>Genomes of bacteria within cyanobacterial aggregates.</title>
        <authorList>
            <person name="Cai H."/>
        </authorList>
    </citation>
    <scope>NUCLEOTIDE SEQUENCE [LARGE SCALE GENOMIC DNA]</scope>
    <source>
        <strain evidence="11 12">TH16</strain>
    </source>
</reference>
<protein>
    <recommendedName>
        <fullName evidence="7">Bifunctional uridylyltransferase/uridylyl-removing enzyme</fullName>
        <shortName evidence="7">UTase/UR</shortName>
    </recommendedName>
    <alternativeName>
        <fullName evidence="7">Bifunctional [protein-PII] modification enzyme</fullName>
    </alternativeName>
    <alternativeName>
        <fullName evidence="7">Bifunctional nitrogen sensor protein</fullName>
    </alternativeName>
    <domain>
        <recommendedName>
            <fullName evidence="7">[Protein-PII] uridylyltransferase</fullName>
            <shortName evidence="7">PII uridylyltransferase</shortName>
            <shortName evidence="7">UTase</shortName>
            <ecNumber evidence="7">2.7.7.59</ecNumber>
        </recommendedName>
    </domain>
    <domain>
        <recommendedName>
            <fullName evidence="7">[Protein-PII]-UMP uridylyl-removing enzyme</fullName>
            <shortName evidence="7">UR</shortName>
            <ecNumber evidence="7">3.1.4.-</ecNumber>
        </recommendedName>
    </domain>
</protein>
<evidence type="ECO:0000256" key="5">
    <source>
        <dbReference type="ARBA" id="ARBA00022842"/>
    </source>
</evidence>
<keyword evidence="6 7" id="KW-0511">Multifunctional enzyme</keyword>
<keyword evidence="4 7" id="KW-0378">Hydrolase</keyword>
<feature type="region of interest" description="Uridylyl-removing" evidence="7">
    <location>
        <begin position="410"/>
        <end position="768"/>
    </location>
</feature>
<dbReference type="EMBL" id="CP025611">
    <property type="protein sequence ID" value="AUN30915.1"/>
    <property type="molecule type" value="Genomic_DNA"/>
</dbReference>
<comment type="similarity">
    <text evidence="7">Belongs to the GlnD family.</text>
</comment>
<feature type="compositionally biased region" description="Polar residues" evidence="8">
    <location>
        <begin position="27"/>
        <end position="36"/>
    </location>
</feature>
<dbReference type="InterPro" id="IPR013546">
    <property type="entry name" value="PII_UdlTrfase/GS_AdlTrfase"/>
</dbReference>
<comment type="activity regulation">
    <text evidence="7">Uridylyltransferase (UTase) activity is inhibited by glutamine, while glutamine activates uridylyl-removing (UR) activity.</text>
</comment>
<name>A0A2K9NFA5_9PROT</name>
<organism evidence="11 12">
    <name type="scientific">Niveispirillum cyanobacteriorum</name>
    <dbReference type="NCBI Taxonomy" id="1612173"/>
    <lineage>
        <taxon>Bacteria</taxon>
        <taxon>Pseudomonadati</taxon>
        <taxon>Pseudomonadota</taxon>
        <taxon>Alphaproteobacteria</taxon>
        <taxon>Rhodospirillales</taxon>
        <taxon>Azospirillaceae</taxon>
        <taxon>Niveispirillum</taxon>
    </lineage>
</organism>
<comment type="cofactor">
    <cofactor evidence="7">
        <name>Mg(2+)</name>
        <dbReference type="ChEBI" id="CHEBI:18420"/>
    </cofactor>
</comment>
<comment type="function">
    <text evidence="7">Modifies, by uridylylation and deuridylylation, the PII regulatory proteins (GlnB and homologs), in response to the nitrogen status of the cell that GlnD senses through the glutamine level. Under low glutamine levels, catalyzes the conversion of the PII proteins and UTP to PII-UMP and PPi, while under higher glutamine levels, GlnD hydrolyzes PII-UMP to PII and UMP (deuridylylation). Thus, controls uridylylation state and activity of the PII proteins, and plays an important role in the regulation of nitrogen metabolism.</text>
</comment>
<feature type="domain" description="HD" evidence="10">
    <location>
        <begin position="529"/>
        <end position="651"/>
    </location>
</feature>
<feature type="domain" description="ACT" evidence="9">
    <location>
        <begin position="881"/>
        <end position="962"/>
    </location>
</feature>
<comment type="catalytic activity">
    <reaction evidence="7">
        <text>[protein-PII]-uridylyl-L-tyrosine + H2O = [protein-PII]-L-tyrosine + UMP + H(+)</text>
        <dbReference type="Rhea" id="RHEA:48600"/>
        <dbReference type="Rhea" id="RHEA-COMP:12147"/>
        <dbReference type="Rhea" id="RHEA-COMP:12148"/>
        <dbReference type="ChEBI" id="CHEBI:15377"/>
        <dbReference type="ChEBI" id="CHEBI:15378"/>
        <dbReference type="ChEBI" id="CHEBI:46858"/>
        <dbReference type="ChEBI" id="CHEBI:57865"/>
        <dbReference type="ChEBI" id="CHEBI:90602"/>
    </reaction>
</comment>
<sequence length="970" mass="108665">MFRAILSRRDSPGTRVMPDTIPPAAPRSSNAAQTEGASRRSDGTRQPPIPGRTSIAKRLNALAEAHDGSIDRLRGPLLSLLKEILAEGRTAIRSRFEASHRGDDCVHQTAKLTDSIVQALADFTLDHVYPTAELTKGERLAIVAIGGYGRAEMAPFSDVDLLFLLPYKRTPRVEQVVEYMLYLLWDLGWKVGHAVRSVDECIRLSLDDMTIRTSLLEARFLWGEKTLFDELRRRFAKDVVAASGSVTAFIEAKMGERNERHRKVGDSRYMLEPNIKEGKGGLRDLQTLFWIAKYAYQVDEVEGLVAKDVLTPEEAQRFAKAESFLWAARCQLHYLTGRQEDRLTFDLQTEMSRRLGYTEHAGKNAVERFMKHYFMIAKDVGDLTRIFCATLEQESKRAPRFAFLRKRFQRGADFNGFTLDAGRLNVKSERHFKDQPIDMIRLFHVAQENDLDIHPNALRAITRALSSIGVKLREDDEANRLFLEILSSKKDPEVALRRMNEAGVLGRFVPDFGRIVGMMQFDMYHHFTVDEHTLFAVGILHQVEKGALTEEVPLASEVIHTVSSRRALYVAMLVHDIAKGRGGDHSILGAKVAEKLCPRLGMTEEETETVVWLVRWHLAMSDTAFKRDLDDENTITKFVDLVKSPERLKLLLCLTVADIRAVGPGRWNGWKATLLRQLYRRCEERMNGAVGTEGRDSRVAAAQAALRAQLADWPAADIDAHMARAYPGYWLSLNTPTLAHHARLIREAERTKAPLTLDTRIDRGRVVTEVTVYTADHPGLFSRLAGALALAGADIMDARIFTMTNGMALDVFTVQAAGGGSFDSGDKLARLSVMVDKVLAGELRLADELDRRRPPQTARSRAFKVPPRVLVDNTVTGNHTVIEVNGRDRPGLLYLLTRTLTQANLQIASAKISTYGNVAIDVFYVKDVFGLKVTHERKLAEIRHALLNALTEPEGEPEPAKAAKVKKKAA</sequence>